<gene>
    <name evidence="2" type="ORF">MARA_15650</name>
</gene>
<dbReference type="PROSITE" id="PS50801">
    <property type="entry name" value="STAS"/>
    <property type="match status" value="1"/>
</dbReference>
<geneLocation type="plasmid" evidence="3">
    <name>pjcm18538 dna</name>
</geneLocation>
<dbReference type="Gene3D" id="3.30.750.24">
    <property type="entry name" value="STAS domain"/>
    <property type="match status" value="1"/>
</dbReference>
<organism evidence="2 3">
    <name type="scientific">Mycolicibacterium arabiense</name>
    <dbReference type="NCBI Taxonomy" id="1286181"/>
    <lineage>
        <taxon>Bacteria</taxon>
        <taxon>Bacillati</taxon>
        <taxon>Actinomycetota</taxon>
        <taxon>Actinomycetes</taxon>
        <taxon>Mycobacteriales</taxon>
        <taxon>Mycobacteriaceae</taxon>
        <taxon>Mycolicibacterium</taxon>
    </lineage>
</organism>
<feature type="domain" description="STAS" evidence="1">
    <location>
        <begin position="18"/>
        <end position="119"/>
    </location>
</feature>
<dbReference type="InterPro" id="IPR036513">
    <property type="entry name" value="STAS_dom_sf"/>
</dbReference>
<dbReference type="Pfam" id="PF01740">
    <property type="entry name" value="STAS"/>
    <property type="match status" value="1"/>
</dbReference>
<accession>A0A7I7RU61</accession>
<evidence type="ECO:0000259" key="1">
    <source>
        <dbReference type="PROSITE" id="PS50801"/>
    </source>
</evidence>
<dbReference type="EMBL" id="AP022593">
    <property type="protein sequence ID" value="BBY48097.1"/>
    <property type="molecule type" value="Genomic_DNA"/>
</dbReference>
<protein>
    <recommendedName>
        <fullName evidence="1">STAS domain-containing protein</fullName>
    </recommendedName>
</protein>
<dbReference type="InterPro" id="IPR002645">
    <property type="entry name" value="STAS_dom"/>
</dbReference>
<dbReference type="KEGG" id="marz:MARA_15650"/>
<evidence type="ECO:0000313" key="3">
    <source>
        <dbReference type="Proteomes" id="UP000467428"/>
    </source>
</evidence>
<evidence type="ECO:0000313" key="2">
    <source>
        <dbReference type="EMBL" id="BBY48097.1"/>
    </source>
</evidence>
<reference evidence="2 3" key="1">
    <citation type="journal article" date="2019" name="Emerg. Microbes Infect.">
        <title>Comprehensive subspecies identification of 175 nontuberculous mycobacteria species based on 7547 genomic profiles.</title>
        <authorList>
            <person name="Matsumoto Y."/>
            <person name="Kinjo T."/>
            <person name="Motooka D."/>
            <person name="Nabeya D."/>
            <person name="Jung N."/>
            <person name="Uechi K."/>
            <person name="Horii T."/>
            <person name="Iida T."/>
            <person name="Fujita J."/>
            <person name="Nakamura S."/>
        </authorList>
    </citation>
    <scope>NUCLEOTIDE SEQUENCE [LARGE SCALE GENOMIC DNA]</scope>
    <source>
        <strain evidence="2 3">JCM 18538</strain>
    </source>
</reference>
<dbReference type="CDD" id="cd07043">
    <property type="entry name" value="STAS_anti-anti-sigma_factors"/>
    <property type="match status" value="1"/>
</dbReference>
<proteinExistence type="predicted"/>
<dbReference type="AlphaFoldDB" id="A0A7I7RU61"/>
<dbReference type="SUPFAM" id="SSF52091">
    <property type="entry name" value="SpoIIaa-like"/>
    <property type="match status" value="1"/>
</dbReference>
<dbReference type="Proteomes" id="UP000467428">
    <property type="component" value="Chromosome"/>
</dbReference>
<sequence length="135" mass="14082">MQGELGGFSYSVQRLACGTSVVSAAGDLDGETHSRMYRLVTDEVAREPSQLILDMSGVTSADDAALEALMEASALAGESDISFCLVAPATNPIVTTLAAAELIERFEVFPTLGEAQRHASRSGGRSVCDGDSPNN</sequence>
<dbReference type="RefSeq" id="WP_163917938.1">
    <property type="nucleotide sequence ID" value="NZ_AP022593.1"/>
</dbReference>
<keyword evidence="3" id="KW-1185">Reference proteome</keyword>
<name>A0A7I7RU61_9MYCO</name>